<dbReference type="EMBL" id="REGN01009095">
    <property type="protein sequence ID" value="RNA01955.1"/>
    <property type="molecule type" value="Genomic_DNA"/>
</dbReference>
<keyword evidence="3" id="KW-1185">Reference proteome</keyword>
<evidence type="ECO:0000256" key="1">
    <source>
        <dbReference type="SAM" id="Coils"/>
    </source>
</evidence>
<dbReference type="AlphaFoldDB" id="A0A3M7PT41"/>
<gene>
    <name evidence="2" type="ORF">BpHYR1_030684</name>
</gene>
<name>A0A3M7PT41_BRAPC</name>
<reference evidence="2 3" key="1">
    <citation type="journal article" date="2018" name="Sci. Rep.">
        <title>Genomic signatures of local adaptation to the degree of environmental predictability in rotifers.</title>
        <authorList>
            <person name="Franch-Gras L."/>
            <person name="Hahn C."/>
            <person name="Garcia-Roger E.M."/>
            <person name="Carmona M.J."/>
            <person name="Serra M."/>
            <person name="Gomez A."/>
        </authorList>
    </citation>
    <scope>NUCLEOTIDE SEQUENCE [LARGE SCALE GENOMIC DNA]</scope>
    <source>
        <strain evidence="2">HYR1</strain>
    </source>
</reference>
<organism evidence="2 3">
    <name type="scientific">Brachionus plicatilis</name>
    <name type="common">Marine rotifer</name>
    <name type="synonym">Brachionus muelleri</name>
    <dbReference type="NCBI Taxonomy" id="10195"/>
    <lineage>
        <taxon>Eukaryota</taxon>
        <taxon>Metazoa</taxon>
        <taxon>Spiralia</taxon>
        <taxon>Gnathifera</taxon>
        <taxon>Rotifera</taxon>
        <taxon>Eurotatoria</taxon>
        <taxon>Monogononta</taxon>
        <taxon>Pseudotrocha</taxon>
        <taxon>Ploima</taxon>
        <taxon>Brachionidae</taxon>
        <taxon>Brachionus</taxon>
    </lineage>
</organism>
<feature type="coiled-coil region" evidence="1">
    <location>
        <begin position="24"/>
        <end position="51"/>
    </location>
</feature>
<protein>
    <submittedName>
        <fullName evidence="2">Uncharacterized protein</fullName>
    </submittedName>
</protein>
<accession>A0A3M7PT41</accession>
<comment type="caution">
    <text evidence="2">The sequence shown here is derived from an EMBL/GenBank/DDBJ whole genome shotgun (WGS) entry which is preliminary data.</text>
</comment>
<sequence>MENPKWTSINNTNFWQRKHLFTTVSKFEKKVIEMEETIKNVRKDFNEFKNKTTDKTSATHLSLIDNNCNQICRYDLRKKLLKDLEEFKDKTTDSLFNYNDELIVFVINGIEFSFYSD</sequence>
<evidence type="ECO:0000313" key="2">
    <source>
        <dbReference type="EMBL" id="RNA01955.1"/>
    </source>
</evidence>
<evidence type="ECO:0000313" key="3">
    <source>
        <dbReference type="Proteomes" id="UP000276133"/>
    </source>
</evidence>
<dbReference type="Proteomes" id="UP000276133">
    <property type="component" value="Unassembled WGS sequence"/>
</dbReference>
<proteinExistence type="predicted"/>
<keyword evidence="1" id="KW-0175">Coiled coil</keyword>